<dbReference type="GeneID" id="17045416"/>
<dbReference type="AlphaFoldDB" id="I0Z9T2"/>
<protein>
    <submittedName>
        <fullName evidence="1">Uncharacterized protein</fullName>
    </submittedName>
</protein>
<reference evidence="1 2" key="1">
    <citation type="journal article" date="2012" name="Genome Biol.">
        <title>The genome of the polar eukaryotic microalga coccomyxa subellipsoidea reveals traits of cold adaptation.</title>
        <authorList>
            <person name="Blanc G."/>
            <person name="Agarkova I."/>
            <person name="Grimwood J."/>
            <person name="Kuo A."/>
            <person name="Brueggeman A."/>
            <person name="Dunigan D."/>
            <person name="Gurnon J."/>
            <person name="Ladunga I."/>
            <person name="Lindquist E."/>
            <person name="Lucas S."/>
            <person name="Pangilinan J."/>
            <person name="Proschold T."/>
            <person name="Salamov A."/>
            <person name="Schmutz J."/>
            <person name="Weeks D."/>
            <person name="Yamada T."/>
            <person name="Claverie J.M."/>
            <person name="Grigoriev I."/>
            <person name="Van Etten J."/>
            <person name="Lomsadze A."/>
            <person name="Borodovsky M."/>
        </authorList>
    </citation>
    <scope>NUCLEOTIDE SEQUENCE [LARGE SCALE GENOMIC DNA]</scope>
    <source>
        <strain evidence="1 2">C-169</strain>
    </source>
</reference>
<proteinExistence type="predicted"/>
<evidence type="ECO:0000313" key="2">
    <source>
        <dbReference type="Proteomes" id="UP000007264"/>
    </source>
</evidence>
<dbReference type="RefSeq" id="XP_005651945.1">
    <property type="nucleotide sequence ID" value="XM_005651888.1"/>
</dbReference>
<dbReference type="EMBL" id="AGSI01000001">
    <property type="protein sequence ID" value="EIE27401.1"/>
    <property type="molecule type" value="Genomic_DNA"/>
</dbReference>
<evidence type="ECO:0000313" key="1">
    <source>
        <dbReference type="EMBL" id="EIE27401.1"/>
    </source>
</evidence>
<gene>
    <name evidence="1" type="ORF">COCSUDRAFT_31997</name>
</gene>
<dbReference type="KEGG" id="csl:COCSUDRAFT_31997"/>
<accession>I0Z9T2</accession>
<comment type="caution">
    <text evidence="1">The sequence shown here is derived from an EMBL/GenBank/DDBJ whole genome shotgun (WGS) entry which is preliminary data.</text>
</comment>
<keyword evidence="2" id="KW-1185">Reference proteome</keyword>
<dbReference type="Proteomes" id="UP000007264">
    <property type="component" value="Unassembled WGS sequence"/>
</dbReference>
<sequence length="55" mass="6446">MQLLQKALRAPSRNYVGAGEVAVYYLMRFYFLSISHSRLLFVVSKDHRQSPQQPF</sequence>
<organism evidence="1 2">
    <name type="scientific">Coccomyxa subellipsoidea (strain C-169)</name>
    <name type="common">Green microalga</name>
    <dbReference type="NCBI Taxonomy" id="574566"/>
    <lineage>
        <taxon>Eukaryota</taxon>
        <taxon>Viridiplantae</taxon>
        <taxon>Chlorophyta</taxon>
        <taxon>core chlorophytes</taxon>
        <taxon>Trebouxiophyceae</taxon>
        <taxon>Trebouxiophyceae incertae sedis</taxon>
        <taxon>Coccomyxaceae</taxon>
        <taxon>Coccomyxa</taxon>
        <taxon>Coccomyxa subellipsoidea</taxon>
    </lineage>
</organism>
<name>I0Z9T2_COCSC</name>